<reference evidence="3 4" key="1">
    <citation type="submission" date="2014-04" db="EMBL/GenBank/DDBJ databases">
        <authorList>
            <consortium name="DOE Joint Genome Institute"/>
            <person name="Kuo A."/>
            <person name="Kohler A."/>
            <person name="Nagy L.G."/>
            <person name="Floudas D."/>
            <person name="Copeland A."/>
            <person name="Barry K.W."/>
            <person name="Cichocki N."/>
            <person name="Veneault-Fourrey C."/>
            <person name="LaButti K."/>
            <person name="Lindquist E.A."/>
            <person name="Lipzen A."/>
            <person name="Lundell T."/>
            <person name="Morin E."/>
            <person name="Murat C."/>
            <person name="Sun H."/>
            <person name="Tunlid A."/>
            <person name="Henrissat B."/>
            <person name="Grigoriev I.V."/>
            <person name="Hibbett D.S."/>
            <person name="Martin F."/>
            <person name="Nordberg H.P."/>
            <person name="Cantor M.N."/>
            <person name="Hua S.X."/>
        </authorList>
    </citation>
    <scope>NUCLEOTIDE SEQUENCE [LARGE SCALE GENOMIC DNA]</scope>
    <source>
        <strain evidence="3 4">Foug A</strain>
    </source>
</reference>
<feature type="region of interest" description="Disordered" evidence="1">
    <location>
        <begin position="1"/>
        <end position="36"/>
    </location>
</feature>
<feature type="domain" description="DUF6532" evidence="2">
    <location>
        <begin position="304"/>
        <end position="453"/>
    </location>
</feature>
<sequence>MQVDEVVGFGTMQGSDSYRPSSDYHPPPLDAHPPKSGVDCVPHNPFGSDYAQQYFDHLPIHPSSSGGAQPPLDFYRPPINYTMSHTNRLFRSGDTEYYSSSGYSSVLFTAPHMSTSNPQVDSFNPNSNTVVPTQPATSMYSNVFPSNTKQAIMHERPFFNHGTPSSEPSIPYVDSRILQAEGPCHHGETVHRDVIHSVLQTQKAVCKSLHVGYPPGIQHIETLETPMSLVVTQNVPSVVGQTIPHYVLAAFQEKAGDHLRQYALLNEPMRCSNDSQYIGELLNKLAREFFPKQADKWLSENMSKFHKSLKKTLQTVTDAFKDVARISVQDSYGLCILIDTQLDEYCSTLQGRVDALLADWNFADKEMTSPASEIVRGFFNHCGIIAVIQDMVWPPLGKLSKHIPVNTTNLDRLLAFTATIVQWVLENIWGGQQADFETSIYRPYYIVALHRIEEERHMNTISAQCLNTTVHHIIQCGKDLVNISSSHSGM</sequence>
<organism evidence="3 4">
    <name type="scientific">Scleroderma citrinum Foug A</name>
    <dbReference type="NCBI Taxonomy" id="1036808"/>
    <lineage>
        <taxon>Eukaryota</taxon>
        <taxon>Fungi</taxon>
        <taxon>Dikarya</taxon>
        <taxon>Basidiomycota</taxon>
        <taxon>Agaricomycotina</taxon>
        <taxon>Agaricomycetes</taxon>
        <taxon>Agaricomycetidae</taxon>
        <taxon>Boletales</taxon>
        <taxon>Sclerodermatineae</taxon>
        <taxon>Sclerodermataceae</taxon>
        <taxon>Scleroderma</taxon>
    </lineage>
</organism>
<proteinExistence type="predicted"/>
<keyword evidence="4" id="KW-1185">Reference proteome</keyword>
<evidence type="ECO:0000313" key="4">
    <source>
        <dbReference type="Proteomes" id="UP000053989"/>
    </source>
</evidence>
<dbReference type="AlphaFoldDB" id="A0A0C2ZE93"/>
<evidence type="ECO:0000256" key="1">
    <source>
        <dbReference type="SAM" id="MobiDB-lite"/>
    </source>
</evidence>
<dbReference type="Pfam" id="PF20149">
    <property type="entry name" value="DUF6532"/>
    <property type="match status" value="1"/>
</dbReference>
<dbReference type="InterPro" id="IPR045341">
    <property type="entry name" value="DUF6532"/>
</dbReference>
<evidence type="ECO:0000313" key="3">
    <source>
        <dbReference type="EMBL" id="KIM60058.1"/>
    </source>
</evidence>
<dbReference type="EMBL" id="KN822066">
    <property type="protein sequence ID" value="KIM60058.1"/>
    <property type="molecule type" value="Genomic_DNA"/>
</dbReference>
<dbReference type="InParanoid" id="A0A0C2ZE93"/>
<protein>
    <recommendedName>
        <fullName evidence="2">DUF6532 domain-containing protein</fullName>
    </recommendedName>
</protein>
<dbReference type="Proteomes" id="UP000053989">
    <property type="component" value="Unassembled WGS sequence"/>
</dbReference>
<name>A0A0C2ZE93_9AGAM</name>
<evidence type="ECO:0000259" key="2">
    <source>
        <dbReference type="Pfam" id="PF20149"/>
    </source>
</evidence>
<dbReference type="OrthoDB" id="2678918at2759"/>
<gene>
    <name evidence="3" type="ORF">SCLCIDRAFT_26851</name>
</gene>
<dbReference type="HOGENOM" id="CLU_593278_0_0_1"/>
<accession>A0A0C2ZE93</accession>
<reference evidence="4" key="2">
    <citation type="submission" date="2015-01" db="EMBL/GenBank/DDBJ databases">
        <title>Evolutionary Origins and Diversification of the Mycorrhizal Mutualists.</title>
        <authorList>
            <consortium name="DOE Joint Genome Institute"/>
            <consortium name="Mycorrhizal Genomics Consortium"/>
            <person name="Kohler A."/>
            <person name="Kuo A."/>
            <person name="Nagy L.G."/>
            <person name="Floudas D."/>
            <person name="Copeland A."/>
            <person name="Barry K.W."/>
            <person name="Cichocki N."/>
            <person name="Veneault-Fourrey C."/>
            <person name="LaButti K."/>
            <person name="Lindquist E.A."/>
            <person name="Lipzen A."/>
            <person name="Lundell T."/>
            <person name="Morin E."/>
            <person name="Murat C."/>
            <person name="Riley R."/>
            <person name="Ohm R."/>
            <person name="Sun H."/>
            <person name="Tunlid A."/>
            <person name="Henrissat B."/>
            <person name="Grigoriev I.V."/>
            <person name="Hibbett D.S."/>
            <person name="Martin F."/>
        </authorList>
    </citation>
    <scope>NUCLEOTIDE SEQUENCE [LARGE SCALE GENOMIC DNA]</scope>
    <source>
        <strain evidence="4">Foug A</strain>
    </source>
</reference>